<dbReference type="CDD" id="cd02933">
    <property type="entry name" value="OYE_like_FMN"/>
    <property type="match status" value="1"/>
</dbReference>
<evidence type="ECO:0000256" key="3">
    <source>
        <dbReference type="ARBA" id="ARBA00023002"/>
    </source>
</evidence>
<dbReference type="GO" id="GO:0005829">
    <property type="term" value="C:cytosol"/>
    <property type="evidence" value="ECO:0007669"/>
    <property type="project" value="UniProtKB-ARBA"/>
</dbReference>
<evidence type="ECO:0000313" key="5">
    <source>
        <dbReference type="EMBL" id="PLW70112.1"/>
    </source>
</evidence>
<dbReference type="Pfam" id="PF00724">
    <property type="entry name" value="Oxidored_FMN"/>
    <property type="match status" value="1"/>
</dbReference>
<comment type="caution">
    <text evidence="5">The sequence shown here is derived from an EMBL/GenBank/DDBJ whole genome shotgun (WGS) entry which is preliminary data.</text>
</comment>
<sequence length="372" mass="39514">MSHVPDLDNLFSPLKLGDITLANRVIMAPMTRARVPDRTPNASTVTYYAQRAGAGLIVTEATTVSAQGNGSVATPGIYSQEQIAGWRKVTDAVHDLGGRIAVQLWHTGRVSHASLQQDNAVPVSASAVAGEVLTFTENGFEPTTPPRALDIEEIPGVVDQFVQAAHNAMSAGFDAVEIHAGSGYLLDQFMRDGTNKRTDNYGGSLANRCRLVLEIVDAVSAAIGSGRTGIRISPMLVTWDCRDSDPVALFTHLAAELGKRPIAFLDMIERNDASIAVSGDDHAVDNEAGVRLIREAFKGNYIANGCYRGDTADAAIANGYASAVGFGRDYISTPDLAQRMRAGADLNAPADPIDYYGDGGDKGYIDFPALTD</sequence>
<evidence type="ECO:0000259" key="4">
    <source>
        <dbReference type="Pfam" id="PF00724"/>
    </source>
</evidence>
<comment type="similarity">
    <text evidence="2">Belongs to the NADH:flavin oxidoreductase/NADH oxidase family.</text>
</comment>
<dbReference type="SUPFAM" id="SSF51395">
    <property type="entry name" value="FMN-linked oxidoreductases"/>
    <property type="match status" value="1"/>
</dbReference>
<gene>
    <name evidence="5" type="ORF">C0039_02570</name>
</gene>
<proteinExistence type="inferred from homology"/>
<dbReference type="OrthoDB" id="8523426at2"/>
<dbReference type="AlphaFoldDB" id="A0A2N5X6J7"/>
<protein>
    <submittedName>
        <fullName evidence="5">Alkene reductase</fullName>
    </submittedName>
</protein>
<dbReference type="Gene3D" id="3.20.20.70">
    <property type="entry name" value="Aldolase class I"/>
    <property type="match status" value="1"/>
</dbReference>
<dbReference type="EMBL" id="PKUS01000002">
    <property type="protein sequence ID" value="PLW70112.1"/>
    <property type="molecule type" value="Genomic_DNA"/>
</dbReference>
<name>A0A2N5X6J7_9GAMM</name>
<dbReference type="FunFam" id="3.20.20.70:FF:000059">
    <property type="entry name" value="N-ethylmaleimide reductase, FMN-linked"/>
    <property type="match status" value="1"/>
</dbReference>
<evidence type="ECO:0000256" key="2">
    <source>
        <dbReference type="ARBA" id="ARBA00005979"/>
    </source>
</evidence>
<dbReference type="InterPro" id="IPR013785">
    <property type="entry name" value="Aldolase_TIM"/>
</dbReference>
<accession>A0A2N5X6J7</accession>
<comment type="cofactor">
    <cofactor evidence="1">
        <name>FMN</name>
        <dbReference type="ChEBI" id="CHEBI:58210"/>
    </cofactor>
</comment>
<evidence type="ECO:0000313" key="6">
    <source>
        <dbReference type="Proteomes" id="UP000235005"/>
    </source>
</evidence>
<keyword evidence="3" id="KW-0560">Oxidoreductase</keyword>
<evidence type="ECO:0000256" key="1">
    <source>
        <dbReference type="ARBA" id="ARBA00001917"/>
    </source>
</evidence>
<dbReference type="InterPro" id="IPR045247">
    <property type="entry name" value="Oye-like"/>
</dbReference>
<dbReference type="GO" id="GO:0016628">
    <property type="term" value="F:oxidoreductase activity, acting on the CH-CH group of donors, NAD or NADP as acceptor"/>
    <property type="evidence" value="ECO:0007669"/>
    <property type="project" value="UniProtKB-ARBA"/>
</dbReference>
<dbReference type="PANTHER" id="PTHR22893">
    <property type="entry name" value="NADH OXIDOREDUCTASE-RELATED"/>
    <property type="match status" value="1"/>
</dbReference>
<feature type="domain" description="NADH:flavin oxidoreductase/NADH oxidase N-terminal" evidence="4">
    <location>
        <begin position="10"/>
        <end position="346"/>
    </location>
</feature>
<dbReference type="GO" id="GO:0010181">
    <property type="term" value="F:FMN binding"/>
    <property type="evidence" value="ECO:0007669"/>
    <property type="project" value="InterPro"/>
</dbReference>
<dbReference type="PANTHER" id="PTHR22893:SF91">
    <property type="entry name" value="NADPH DEHYDROGENASE 2-RELATED"/>
    <property type="match status" value="1"/>
</dbReference>
<dbReference type="RefSeq" id="WP_101517142.1">
    <property type="nucleotide sequence ID" value="NZ_PKUS01000002.1"/>
</dbReference>
<keyword evidence="6" id="KW-1185">Reference proteome</keyword>
<dbReference type="InterPro" id="IPR001155">
    <property type="entry name" value="OxRdtase_FMN_N"/>
</dbReference>
<organism evidence="5 6">
    <name type="scientific">Pseudohalioglobus lutimaris</name>
    <dbReference type="NCBI Taxonomy" id="1737061"/>
    <lineage>
        <taxon>Bacteria</taxon>
        <taxon>Pseudomonadati</taxon>
        <taxon>Pseudomonadota</taxon>
        <taxon>Gammaproteobacteria</taxon>
        <taxon>Cellvibrionales</taxon>
        <taxon>Halieaceae</taxon>
        <taxon>Pseudohalioglobus</taxon>
    </lineage>
</organism>
<reference evidence="5 6" key="1">
    <citation type="submission" date="2018-01" db="EMBL/GenBank/DDBJ databases">
        <title>The draft genome sequence of Halioglobus lutimaris HF004.</title>
        <authorList>
            <person name="Du Z.-J."/>
            <person name="Shi M.-J."/>
        </authorList>
    </citation>
    <scope>NUCLEOTIDE SEQUENCE [LARGE SCALE GENOMIC DNA]</scope>
    <source>
        <strain evidence="5 6">HF004</strain>
    </source>
</reference>
<dbReference type="Proteomes" id="UP000235005">
    <property type="component" value="Unassembled WGS sequence"/>
</dbReference>